<reference evidence="2 3" key="1">
    <citation type="submission" date="2016-10" db="EMBL/GenBank/DDBJ databases">
        <authorList>
            <person name="de Groot N.N."/>
        </authorList>
    </citation>
    <scope>NUCLEOTIDE SEQUENCE [LARGE SCALE GENOMIC DNA]</scope>
    <source>
        <strain evidence="2 3">AB35.6</strain>
    </source>
</reference>
<dbReference type="InterPro" id="IPR011009">
    <property type="entry name" value="Kinase-like_dom_sf"/>
</dbReference>
<dbReference type="OrthoDB" id="116293at2"/>
<name>A0A1H4JRA2_9BACT</name>
<dbReference type="SUPFAM" id="SSF56112">
    <property type="entry name" value="Protein kinase-like (PK-like)"/>
    <property type="match status" value="1"/>
</dbReference>
<evidence type="ECO:0000256" key="1">
    <source>
        <dbReference type="SAM" id="MobiDB-lite"/>
    </source>
</evidence>
<feature type="compositionally biased region" description="Low complexity" evidence="1">
    <location>
        <begin position="336"/>
        <end position="347"/>
    </location>
</feature>
<feature type="region of interest" description="Disordered" evidence="1">
    <location>
        <begin position="336"/>
        <end position="378"/>
    </location>
</feature>
<evidence type="ECO:0000313" key="3">
    <source>
        <dbReference type="Proteomes" id="UP000182409"/>
    </source>
</evidence>
<evidence type="ECO:0000313" key="2">
    <source>
        <dbReference type="EMBL" id="SEB48839.1"/>
    </source>
</evidence>
<dbReference type="AlphaFoldDB" id="A0A1H4JRA2"/>
<organism evidence="2 3">
    <name type="scientific">Terriglobus roseus</name>
    <dbReference type="NCBI Taxonomy" id="392734"/>
    <lineage>
        <taxon>Bacteria</taxon>
        <taxon>Pseudomonadati</taxon>
        <taxon>Acidobacteriota</taxon>
        <taxon>Terriglobia</taxon>
        <taxon>Terriglobales</taxon>
        <taxon>Acidobacteriaceae</taxon>
        <taxon>Terriglobus</taxon>
    </lineage>
</organism>
<gene>
    <name evidence="2" type="ORF">SAMN05443244_0773</name>
</gene>
<protein>
    <recommendedName>
        <fullName evidence="4">Sporulation related domain-containing protein</fullName>
    </recommendedName>
</protein>
<sequence length="462" mass="49930">MHLWTEYEGTTLAGYPLRRLHRSEGRNAFFLTTTPEGQAAILRLTEAHFDETELLGRWTKIAAVSHPNLQGILQTGRTTYDSVPLAFCLIEPIDESLSDVLRDRVLSSGETKDVAEAVAGALAALHAAGLVHEHIDATNVFAMGETVKLRCDCARECTGDFEADTPEAREALRQADVHDLGLLLLRCLTVDWQGTIPAPLPSPFDKLIPRLLEGTLTAEGLVAMLNPPPVVVPAARPITTGAAAATLPRETGLPMRTDEASETPVYSGMPKPVGQMVLPVVERRNSMGALGEVVLQRFRPMNARPIGRKVWIASGTAAAMLGLVLWNTARDTKHPAAAAQTTVAENASRQTAPALPRKGAASATKPSAIPERRPTQESLVASGMQAGWHVIAYTYNYEQQAQAKAEQLRRKYVALQPQVFSPTGHAPYFVALGGPSDSVSALALRNHARQVGLPRDTYARNF</sequence>
<dbReference type="EMBL" id="FNSD01000001">
    <property type="protein sequence ID" value="SEB48839.1"/>
    <property type="molecule type" value="Genomic_DNA"/>
</dbReference>
<dbReference type="RefSeq" id="WP_074652424.1">
    <property type="nucleotide sequence ID" value="NZ_FNSD01000001.1"/>
</dbReference>
<accession>A0A1H4JRA2</accession>
<dbReference type="Proteomes" id="UP000182409">
    <property type="component" value="Unassembled WGS sequence"/>
</dbReference>
<evidence type="ECO:0008006" key="4">
    <source>
        <dbReference type="Google" id="ProtNLM"/>
    </source>
</evidence>
<dbReference type="Gene3D" id="1.10.510.10">
    <property type="entry name" value="Transferase(Phosphotransferase) domain 1"/>
    <property type="match status" value="1"/>
</dbReference>
<proteinExistence type="predicted"/>